<proteinExistence type="inferred from homology"/>
<gene>
    <name evidence="9" type="ORF">M2319_004539</name>
</gene>
<dbReference type="InterPro" id="IPR001478">
    <property type="entry name" value="PDZ"/>
</dbReference>
<keyword evidence="3 7" id="KW-0732">Signal</keyword>
<evidence type="ECO:0000256" key="2">
    <source>
        <dbReference type="ARBA" id="ARBA00022670"/>
    </source>
</evidence>
<feature type="domain" description="PDZ" evidence="8">
    <location>
        <begin position="371"/>
        <end position="462"/>
    </location>
</feature>
<dbReference type="InterPro" id="IPR036034">
    <property type="entry name" value="PDZ_sf"/>
</dbReference>
<evidence type="ECO:0000259" key="8">
    <source>
        <dbReference type="PROSITE" id="PS50106"/>
    </source>
</evidence>
<dbReference type="InterPro" id="IPR009003">
    <property type="entry name" value="Peptidase_S1_PA"/>
</dbReference>
<keyword evidence="5" id="KW-0378">Hydrolase</keyword>
<dbReference type="SUPFAM" id="SSF50494">
    <property type="entry name" value="Trypsin-like serine proteases"/>
    <property type="match status" value="1"/>
</dbReference>
<dbReference type="GO" id="GO:0006508">
    <property type="term" value="P:proteolysis"/>
    <property type="evidence" value="ECO:0007669"/>
    <property type="project" value="UniProtKB-KW"/>
</dbReference>
<feature type="domain" description="PDZ" evidence="8">
    <location>
        <begin position="268"/>
        <end position="340"/>
    </location>
</feature>
<keyword evidence="4" id="KW-0677">Repeat</keyword>
<organism evidence="9 10">
    <name type="scientific">Rhodobium gokarnense</name>
    <dbReference type="NCBI Taxonomy" id="364296"/>
    <lineage>
        <taxon>Bacteria</taxon>
        <taxon>Pseudomonadati</taxon>
        <taxon>Pseudomonadota</taxon>
        <taxon>Alphaproteobacteria</taxon>
        <taxon>Hyphomicrobiales</taxon>
        <taxon>Rhodobiaceae</taxon>
        <taxon>Rhodobium</taxon>
    </lineage>
</organism>
<evidence type="ECO:0000256" key="1">
    <source>
        <dbReference type="ARBA" id="ARBA00010541"/>
    </source>
</evidence>
<dbReference type="SMART" id="SM00228">
    <property type="entry name" value="PDZ"/>
    <property type="match status" value="2"/>
</dbReference>
<dbReference type="EMBL" id="JAOQNS010000020">
    <property type="protein sequence ID" value="MCW2310173.1"/>
    <property type="molecule type" value="Genomic_DNA"/>
</dbReference>
<protein>
    <submittedName>
        <fullName evidence="9">Do/DeqQ family serine protease</fullName>
    </submittedName>
</protein>
<name>A0ABT3HIE0_9HYPH</name>
<dbReference type="RefSeq" id="WP_264603747.1">
    <property type="nucleotide sequence ID" value="NZ_JAOQNS010000020.1"/>
</dbReference>
<dbReference type="PANTHER" id="PTHR22939">
    <property type="entry name" value="SERINE PROTEASE FAMILY S1C HTRA-RELATED"/>
    <property type="match status" value="1"/>
</dbReference>
<feature type="chain" id="PRO_5047019057" evidence="7">
    <location>
        <begin position="24"/>
        <end position="483"/>
    </location>
</feature>
<evidence type="ECO:0000313" key="9">
    <source>
        <dbReference type="EMBL" id="MCW2310173.1"/>
    </source>
</evidence>
<keyword evidence="10" id="KW-1185">Reference proteome</keyword>
<reference evidence="10" key="1">
    <citation type="submission" date="2023-07" db="EMBL/GenBank/DDBJ databases">
        <title>Genome sequencing of Purple Non-Sulfur Bacteria from various extreme environments.</title>
        <authorList>
            <person name="Mayer M."/>
        </authorList>
    </citation>
    <scope>NUCLEOTIDE SEQUENCE [LARGE SCALE GENOMIC DNA]</scope>
    <source>
        <strain evidence="10">DSM 17935</strain>
    </source>
</reference>
<evidence type="ECO:0000256" key="5">
    <source>
        <dbReference type="ARBA" id="ARBA00022801"/>
    </source>
</evidence>
<dbReference type="Pfam" id="PF13365">
    <property type="entry name" value="Trypsin_2"/>
    <property type="match status" value="1"/>
</dbReference>
<comment type="caution">
    <text evidence="9">The sequence shown here is derived from an EMBL/GenBank/DDBJ whole genome shotgun (WGS) entry which is preliminary data.</text>
</comment>
<sequence>MRVSRRSGSTVLAALVLATLVLAGSLGAARIAAADDRVVPTDMTEVRLSFAPIVKKVAPAVVNVYAQKVVRQQQRLTPFLDDPFFRHFFGDRENGRPRTRMQRSLGSGVVISKDGIILTNNHVIRGAEEVRVAFNDKRQFDCDVILDDDKTDLAVLKIRDPKGESFPSVAIGDSDGLEVGDIVLAIGNPFGVGQTVTQGIVSALARTRVGVSDYQFFIQTDAAINPGNSGGALIDMRGNLVGINTAIYSRSGGSNGIGFAIPSNMARLVAESARQGGDSVQRPWLGASLQQVTADIAESLGLDRPEGVLVVGVIAGGPAEAAGLKVGDLIVTVDGATVDSPNSFGYRFVTKGISGTTKLGIVRGGREMVAEVALQPAPETVPRDERAIDGYSPFAGITVANLSPAVAEELDLKGLTEGVVIVAVDRRSPAASVGLLPGDVIVDVNGDRIGTTRQLEGIAASDPRTWRIVISRNGQLIRMAFRG</sequence>
<dbReference type="Gene3D" id="2.30.42.10">
    <property type="match status" value="2"/>
</dbReference>
<dbReference type="Pfam" id="PF13180">
    <property type="entry name" value="PDZ_2"/>
    <property type="match status" value="2"/>
</dbReference>
<dbReference type="NCBIfam" id="TIGR02037">
    <property type="entry name" value="degP_htrA_DO"/>
    <property type="match status" value="1"/>
</dbReference>
<evidence type="ECO:0000256" key="6">
    <source>
        <dbReference type="ARBA" id="ARBA00022825"/>
    </source>
</evidence>
<dbReference type="InterPro" id="IPR011782">
    <property type="entry name" value="Pept_S1C_Do"/>
</dbReference>
<feature type="signal peptide" evidence="7">
    <location>
        <begin position="1"/>
        <end position="23"/>
    </location>
</feature>
<accession>A0ABT3HIE0</accession>
<evidence type="ECO:0000256" key="7">
    <source>
        <dbReference type="SAM" id="SignalP"/>
    </source>
</evidence>
<evidence type="ECO:0000313" key="10">
    <source>
        <dbReference type="Proteomes" id="UP001209755"/>
    </source>
</evidence>
<dbReference type="SUPFAM" id="SSF50156">
    <property type="entry name" value="PDZ domain-like"/>
    <property type="match status" value="2"/>
</dbReference>
<dbReference type="GO" id="GO:0008233">
    <property type="term" value="F:peptidase activity"/>
    <property type="evidence" value="ECO:0007669"/>
    <property type="project" value="UniProtKB-KW"/>
</dbReference>
<dbReference type="PRINTS" id="PR00834">
    <property type="entry name" value="PROTEASES2C"/>
</dbReference>
<dbReference type="Proteomes" id="UP001209755">
    <property type="component" value="Unassembled WGS sequence"/>
</dbReference>
<dbReference type="PROSITE" id="PS50106">
    <property type="entry name" value="PDZ"/>
    <property type="match status" value="2"/>
</dbReference>
<dbReference type="Gene3D" id="2.40.10.120">
    <property type="match status" value="1"/>
</dbReference>
<keyword evidence="2 9" id="KW-0645">Protease</keyword>
<dbReference type="InterPro" id="IPR001940">
    <property type="entry name" value="Peptidase_S1C"/>
</dbReference>
<dbReference type="PANTHER" id="PTHR22939:SF129">
    <property type="entry name" value="SERINE PROTEASE HTRA2, MITOCHONDRIAL"/>
    <property type="match status" value="1"/>
</dbReference>
<keyword evidence="6" id="KW-0720">Serine protease</keyword>
<evidence type="ECO:0000256" key="3">
    <source>
        <dbReference type="ARBA" id="ARBA00022729"/>
    </source>
</evidence>
<evidence type="ECO:0000256" key="4">
    <source>
        <dbReference type="ARBA" id="ARBA00022737"/>
    </source>
</evidence>
<comment type="similarity">
    <text evidence="1">Belongs to the peptidase S1C family.</text>
</comment>